<comment type="caution">
    <text evidence="3">The sequence shown here is derived from an EMBL/GenBank/DDBJ whole genome shotgun (WGS) entry which is preliminary data.</text>
</comment>
<proteinExistence type="predicted"/>
<organism evidence="3 4">
    <name type="scientific">Massariosphaeria phaeospora</name>
    <dbReference type="NCBI Taxonomy" id="100035"/>
    <lineage>
        <taxon>Eukaryota</taxon>
        <taxon>Fungi</taxon>
        <taxon>Dikarya</taxon>
        <taxon>Ascomycota</taxon>
        <taxon>Pezizomycotina</taxon>
        <taxon>Dothideomycetes</taxon>
        <taxon>Pleosporomycetidae</taxon>
        <taxon>Pleosporales</taxon>
        <taxon>Pleosporales incertae sedis</taxon>
        <taxon>Massariosphaeria</taxon>
    </lineage>
</organism>
<accession>A0A7C8I727</accession>
<gene>
    <name evidence="3" type="ORF">BDV95DRAFT_608689</name>
</gene>
<dbReference type="Proteomes" id="UP000481861">
    <property type="component" value="Unassembled WGS sequence"/>
</dbReference>
<evidence type="ECO:0000313" key="4">
    <source>
        <dbReference type="Proteomes" id="UP000481861"/>
    </source>
</evidence>
<reference evidence="3 4" key="1">
    <citation type="submission" date="2020-01" db="EMBL/GenBank/DDBJ databases">
        <authorList>
            <consortium name="DOE Joint Genome Institute"/>
            <person name="Haridas S."/>
            <person name="Albert R."/>
            <person name="Binder M."/>
            <person name="Bloem J."/>
            <person name="Labutti K."/>
            <person name="Salamov A."/>
            <person name="Andreopoulos B."/>
            <person name="Baker S.E."/>
            <person name="Barry K."/>
            <person name="Bills G."/>
            <person name="Bluhm B.H."/>
            <person name="Cannon C."/>
            <person name="Castanera R."/>
            <person name="Culley D.E."/>
            <person name="Daum C."/>
            <person name="Ezra D."/>
            <person name="Gonzalez J.B."/>
            <person name="Henrissat B."/>
            <person name="Kuo A."/>
            <person name="Liang C."/>
            <person name="Lipzen A."/>
            <person name="Lutzoni F."/>
            <person name="Magnuson J."/>
            <person name="Mondo S."/>
            <person name="Nolan M."/>
            <person name="Ohm R."/>
            <person name="Pangilinan J."/>
            <person name="Park H.-J.H."/>
            <person name="Ramirez L."/>
            <person name="Alfaro M."/>
            <person name="Sun H."/>
            <person name="Tritt A."/>
            <person name="Yoshinaga Y."/>
            <person name="Zwiers L.-H.L."/>
            <person name="Turgeon B.G."/>
            <person name="Goodwin S.B."/>
            <person name="Spatafora J.W."/>
            <person name="Crous P.W."/>
            <person name="Grigoriev I.V."/>
        </authorList>
    </citation>
    <scope>NUCLEOTIDE SEQUENCE [LARGE SCALE GENOMIC DNA]</scope>
    <source>
        <strain evidence="3 4">CBS 611.86</strain>
    </source>
</reference>
<evidence type="ECO:0000313" key="3">
    <source>
        <dbReference type="EMBL" id="KAF2869872.1"/>
    </source>
</evidence>
<keyword evidence="2" id="KW-0732">Signal</keyword>
<feature type="compositionally biased region" description="Low complexity" evidence="1">
    <location>
        <begin position="254"/>
        <end position="264"/>
    </location>
</feature>
<name>A0A7C8I727_9PLEO</name>
<dbReference type="AlphaFoldDB" id="A0A7C8I727"/>
<evidence type="ECO:0000256" key="2">
    <source>
        <dbReference type="SAM" id="SignalP"/>
    </source>
</evidence>
<protein>
    <submittedName>
        <fullName evidence="3">Uncharacterized protein</fullName>
    </submittedName>
</protein>
<keyword evidence="4" id="KW-1185">Reference proteome</keyword>
<feature type="region of interest" description="Disordered" evidence="1">
    <location>
        <begin position="242"/>
        <end position="265"/>
    </location>
</feature>
<evidence type="ECO:0000256" key="1">
    <source>
        <dbReference type="SAM" id="MobiDB-lite"/>
    </source>
</evidence>
<feature type="region of interest" description="Disordered" evidence="1">
    <location>
        <begin position="26"/>
        <end position="46"/>
    </location>
</feature>
<feature type="signal peptide" evidence="2">
    <location>
        <begin position="1"/>
        <end position="16"/>
    </location>
</feature>
<dbReference type="EMBL" id="JAADJZ010000015">
    <property type="protein sequence ID" value="KAF2869872.1"/>
    <property type="molecule type" value="Genomic_DNA"/>
</dbReference>
<sequence>MKLLPNILVLLPLVLCAPTHQQDHIEGTHSVASASQDDTNREPQANRDFVPKYDIKSAAPLPSSIHPPLNNHTRSAMLIVPPPWRTCPANSLKCQKCPRDPRCRHPTLTAHKAKKNTKKTKNPWSLQPMEFGALTGQQIHNMEEGMAQAQADAKEEADCTLAKCDVEGNDCGLHASCLNGYCACPRGRKGETGYAARGWNFPEKTHVYVDPGVACSVSCRNFFCSEIERLEGCFAGANEWPGRSGGQGAHSEGEATGSEGSSEQGHLDHELGITLDQSPGHGAIHFPGAAMEEAVGPVAGLAGTGSTAERV</sequence>
<feature type="chain" id="PRO_5028852223" evidence="2">
    <location>
        <begin position="17"/>
        <end position="311"/>
    </location>
</feature>